<evidence type="ECO:0000256" key="1">
    <source>
        <dbReference type="ARBA" id="ARBA00004613"/>
    </source>
</evidence>
<dbReference type="PROSITE" id="PS00137">
    <property type="entry name" value="SUBTILASE_HIS"/>
    <property type="match status" value="1"/>
</dbReference>
<evidence type="ECO:0000313" key="13">
    <source>
        <dbReference type="EMBL" id="RTE07717.1"/>
    </source>
</evidence>
<keyword evidence="10" id="KW-0472">Membrane</keyword>
<feature type="active site" description="Charge relay system" evidence="7">
    <location>
        <position position="397"/>
    </location>
</feature>
<feature type="region of interest" description="Disordered" evidence="9">
    <location>
        <begin position="307"/>
        <end position="326"/>
    </location>
</feature>
<evidence type="ECO:0000256" key="6">
    <source>
        <dbReference type="ARBA" id="ARBA00022825"/>
    </source>
</evidence>
<evidence type="ECO:0000256" key="10">
    <source>
        <dbReference type="SAM" id="Phobius"/>
    </source>
</evidence>
<keyword evidence="6 7" id="KW-0720">Serine protease</keyword>
<dbReference type="PROSITE" id="PS51892">
    <property type="entry name" value="SUBTILASE"/>
    <property type="match status" value="1"/>
</dbReference>
<evidence type="ECO:0000259" key="11">
    <source>
        <dbReference type="Pfam" id="PF00082"/>
    </source>
</evidence>
<dbReference type="InterPro" id="IPR023828">
    <property type="entry name" value="Peptidase_S8_Ser-AS"/>
</dbReference>
<dbReference type="InterPro" id="IPR000209">
    <property type="entry name" value="Peptidase_S8/S53_dom"/>
</dbReference>
<name>A0A3S0BT43_9BACL</name>
<feature type="domain" description="Fervidolysin-like N-terminal prodomain" evidence="12">
    <location>
        <begin position="219"/>
        <end position="293"/>
    </location>
</feature>
<dbReference type="GO" id="GO:0005576">
    <property type="term" value="C:extracellular region"/>
    <property type="evidence" value="ECO:0007669"/>
    <property type="project" value="UniProtKB-SubCell"/>
</dbReference>
<dbReference type="GO" id="GO:0006508">
    <property type="term" value="P:proteolysis"/>
    <property type="evidence" value="ECO:0007669"/>
    <property type="project" value="UniProtKB-KW"/>
</dbReference>
<comment type="similarity">
    <text evidence="2 7 8">Belongs to the peptidase S8 family.</text>
</comment>
<dbReference type="InterPro" id="IPR051048">
    <property type="entry name" value="Peptidase_S8/S53_subtilisin"/>
</dbReference>
<dbReference type="EMBL" id="RXHU01000065">
    <property type="protein sequence ID" value="RTE07717.1"/>
    <property type="molecule type" value="Genomic_DNA"/>
</dbReference>
<dbReference type="InterPro" id="IPR054399">
    <property type="entry name" value="Fervidolysin-like_N_prodom"/>
</dbReference>
<dbReference type="PRINTS" id="PR00723">
    <property type="entry name" value="SUBTILISIN"/>
</dbReference>
<keyword evidence="14" id="KW-1185">Reference proteome</keyword>
<keyword evidence="10" id="KW-1133">Transmembrane helix</keyword>
<comment type="caution">
    <text evidence="13">The sequence shown here is derived from an EMBL/GenBank/DDBJ whole genome shotgun (WGS) entry which is preliminary data.</text>
</comment>
<dbReference type="InterPro" id="IPR023827">
    <property type="entry name" value="Peptidase_S8_Asp-AS"/>
</dbReference>
<evidence type="ECO:0000256" key="2">
    <source>
        <dbReference type="ARBA" id="ARBA00011073"/>
    </source>
</evidence>
<feature type="active site" description="Charge relay system" evidence="7">
    <location>
        <position position="364"/>
    </location>
</feature>
<dbReference type="PROSITE" id="PS00138">
    <property type="entry name" value="SUBTILASE_SER"/>
    <property type="match status" value="1"/>
</dbReference>
<dbReference type="CDD" id="cd07484">
    <property type="entry name" value="Peptidases_S8_Thermitase_like"/>
    <property type="match status" value="1"/>
</dbReference>
<keyword evidence="3" id="KW-0964">Secreted</keyword>
<protein>
    <submittedName>
        <fullName evidence="13">Peptidase S8</fullName>
    </submittedName>
</protein>
<keyword evidence="5 7" id="KW-0378">Hydrolase</keyword>
<dbReference type="PROSITE" id="PS00136">
    <property type="entry name" value="SUBTILASE_ASP"/>
    <property type="match status" value="1"/>
</dbReference>
<sequence>MEGLLLWRYITTIALILCLGIFAFPARPKDSAKPGPEVFSAKHETSSKLTLVEQDVKLTDELCRSQCSLDYAKMLAQIDSGMPAQAVLSDMQKHHEKMHLLIWTKRGEPLEKGVTSGDVAAGSYKKEASKYLAEAKKQVDQGKHYQSPKFGAGKDVYFVQGTPAVTGKDGLVGLIHQDVLYQVTDHQMKNLRLEPYPNENRWKIESVHTDTLQDKVVDHPEDNQGTSHYHQNEVVVRFKTDPNAAQLKQIQAEIKATSLQKLGYTYVFRTSSMEAKALMAYFKKWDVVYAEPHYLYLTNDERARNHEEKSGAAAADETEGEISSNFTPNDNLYSRYQWNLPLIETVQGWQLNRGASDVIVGVVDTGVDLQHPDLQGQLLPGYNVVSGNSDPQDDVGHGTHVAGVIAALVNNNRGVAGMTWYNKVLPVKVLDETGAGSTYSVAQGIIWATDHGAKVINLSLGNYADSGFLHDAIKYAFDKDVALIAASGNDNTERPGYPAAYSEVFAVAATDSENMKATFSNYGDYIDVAAPGVSIASTYPNNQYAALSGTSMASPHVTALAALVRSTNPNLKNTEVYELIRKSARDIGDEGKDNYFGYGVIDVVKAIQLAEESVGNTQSAPAETPTSEEESSTTTNASDRVSAPLPSWPQTLARQLYLITRRHLD</sequence>
<organism evidence="13 14">
    <name type="scientific">Paenibacillus whitsoniae</name>
    <dbReference type="NCBI Taxonomy" id="2496558"/>
    <lineage>
        <taxon>Bacteria</taxon>
        <taxon>Bacillati</taxon>
        <taxon>Bacillota</taxon>
        <taxon>Bacilli</taxon>
        <taxon>Bacillales</taxon>
        <taxon>Paenibacillaceae</taxon>
        <taxon>Paenibacillus</taxon>
    </lineage>
</organism>
<dbReference type="PANTHER" id="PTHR43399:SF4">
    <property type="entry name" value="CELL WALL-ASSOCIATED PROTEASE"/>
    <property type="match status" value="1"/>
</dbReference>
<dbReference type="OrthoDB" id="9798386at2"/>
<accession>A0A3S0BT43</accession>
<evidence type="ECO:0000256" key="8">
    <source>
        <dbReference type="RuleBase" id="RU003355"/>
    </source>
</evidence>
<feature type="active site" description="Charge relay system" evidence="7">
    <location>
        <position position="551"/>
    </location>
</feature>
<feature type="region of interest" description="Disordered" evidence="9">
    <location>
        <begin position="614"/>
        <end position="646"/>
    </location>
</feature>
<dbReference type="InterPro" id="IPR036852">
    <property type="entry name" value="Peptidase_S8/S53_dom_sf"/>
</dbReference>
<comment type="subcellular location">
    <subcellularLocation>
        <location evidence="1">Secreted</location>
    </subcellularLocation>
</comment>
<dbReference type="SUPFAM" id="SSF52743">
    <property type="entry name" value="Subtilisin-like"/>
    <property type="match status" value="1"/>
</dbReference>
<gene>
    <name evidence="13" type="ORF">EJQ19_20790</name>
</gene>
<evidence type="ECO:0000256" key="4">
    <source>
        <dbReference type="ARBA" id="ARBA00022670"/>
    </source>
</evidence>
<dbReference type="InterPro" id="IPR022398">
    <property type="entry name" value="Peptidase_S8_His-AS"/>
</dbReference>
<evidence type="ECO:0000256" key="5">
    <source>
        <dbReference type="ARBA" id="ARBA00022801"/>
    </source>
</evidence>
<dbReference type="Pfam" id="PF22148">
    <property type="entry name" value="Fervidolysin_NPro-like"/>
    <property type="match status" value="1"/>
</dbReference>
<dbReference type="Gene3D" id="3.40.50.200">
    <property type="entry name" value="Peptidase S8/S53 domain"/>
    <property type="match status" value="1"/>
</dbReference>
<reference evidence="13 14" key="1">
    <citation type="submission" date="2018-12" db="EMBL/GenBank/DDBJ databases">
        <title>Bacillus ochoae sp. nov., Paenibacillus whitsoniae sp. nov., Paenibacillus spiritus sp. nov. Isolated from the Mars Exploration Rover during spacecraft assembly.</title>
        <authorList>
            <person name="Seuylemezian A."/>
            <person name="Vaishampayan P."/>
        </authorList>
    </citation>
    <scope>NUCLEOTIDE SEQUENCE [LARGE SCALE GENOMIC DNA]</scope>
    <source>
        <strain evidence="13 14">MER 54</strain>
    </source>
</reference>
<keyword evidence="4 7" id="KW-0645">Protease</keyword>
<dbReference type="PANTHER" id="PTHR43399">
    <property type="entry name" value="SUBTILISIN-RELATED"/>
    <property type="match status" value="1"/>
</dbReference>
<evidence type="ECO:0000259" key="12">
    <source>
        <dbReference type="Pfam" id="PF22148"/>
    </source>
</evidence>
<evidence type="ECO:0000256" key="7">
    <source>
        <dbReference type="PROSITE-ProRule" id="PRU01240"/>
    </source>
</evidence>
<evidence type="ECO:0000256" key="9">
    <source>
        <dbReference type="SAM" id="MobiDB-lite"/>
    </source>
</evidence>
<keyword evidence="10" id="KW-0812">Transmembrane</keyword>
<dbReference type="InterPro" id="IPR034084">
    <property type="entry name" value="Thermitase-like_dom"/>
</dbReference>
<evidence type="ECO:0000256" key="3">
    <source>
        <dbReference type="ARBA" id="ARBA00022525"/>
    </source>
</evidence>
<proteinExistence type="inferred from homology"/>
<dbReference type="Proteomes" id="UP000276128">
    <property type="component" value="Unassembled WGS sequence"/>
</dbReference>
<evidence type="ECO:0000313" key="14">
    <source>
        <dbReference type="Proteomes" id="UP000276128"/>
    </source>
</evidence>
<dbReference type="GO" id="GO:0004252">
    <property type="term" value="F:serine-type endopeptidase activity"/>
    <property type="evidence" value="ECO:0007669"/>
    <property type="project" value="UniProtKB-UniRule"/>
</dbReference>
<feature type="domain" description="Peptidase S8/S53" evidence="11">
    <location>
        <begin position="356"/>
        <end position="599"/>
    </location>
</feature>
<feature type="transmembrane region" description="Helical" evidence="10">
    <location>
        <begin position="6"/>
        <end position="24"/>
    </location>
</feature>
<dbReference type="InterPro" id="IPR015500">
    <property type="entry name" value="Peptidase_S8_subtilisin-rel"/>
</dbReference>
<dbReference type="AlphaFoldDB" id="A0A3S0BT43"/>
<dbReference type="Pfam" id="PF00082">
    <property type="entry name" value="Peptidase_S8"/>
    <property type="match status" value="1"/>
</dbReference>